<dbReference type="RefSeq" id="WP_344665598.1">
    <property type="nucleotide sequence ID" value="NZ_BAAAQN010000010.1"/>
</dbReference>
<name>A0ABN2U0I3_9ACTN</name>
<feature type="domain" description="DUF4082" evidence="4">
    <location>
        <begin position="681"/>
        <end position="829"/>
    </location>
</feature>
<organism evidence="6 7">
    <name type="scientific">Catenulispora yoronensis</name>
    <dbReference type="NCBI Taxonomy" id="450799"/>
    <lineage>
        <taxon>Bacteria</taxon>
        <taxon>Bacillati</taxon>
        <taxon>Actinomycetota</taxon>
        <taxon>Actinomycetes</taxon>
        <taxon>Catenulisporales</taxon>
        <taxon>Catenulisporaceae</taxon>
        <taxon>Catenulispora</taxon>
    </lineage>
</organism>
<evidence type="ECO:0000256" key="2">
    <source>
        <dbReference type="SAM" id="SignalP"/>
    </source>
</evidence>
<feature type="domain" description="DUF4082" evidence="4">
    <location>
        <begin position="957"/>
        <end position="1101"/>
    </location>
</feature>
<evidence type="ECO:0000259" key="3">
    <source>
        <dbReference type="Pfam" id="PF13205"/>
    </source>
</evidence>
<dbReference type="InterPro" id="IPR014756">
    <property type="entry name" value="Ig_E-set"/>
</dbReference>
<evidence type="ECO:0000259" key="4">
    <source>
        <dbReference type="Pfam" id="PF13313"/>
    </source>
</evidence>
<keyword evidence="1 2" id="KW-0732">Signal</keyword>
<dbReference type="Pfam" id="PF13313">
    <property type="entry name" value="DUF4082"/>
    <property type="match status" value="2"/>
</dbReference>
<dbReference type="Pfam" id="PF13205">
    <property type="entry name" value="Big_5"/>
    <property type="match status" value="1"/>
</dbReference>
<dbReference type="Proteomes" id="UP001500751">
    <property type="component" value="Unassembled WGS sequence"/>
</dbReference>
<evidence type="ECO:0000313" key="6">
    <source>
        <dbReference type="EMBL" id="GAA2025109.1"/>
    </source>
</evidence>
<dbReference type="Gene3D" id="2.60.40.650">
    <property type="match status" value="1"/>
</dbReference>
<sequence>MRQSRRYTKLRTALYATMTMVLAATVTVWGNAPQAFASCGNAVACENQQTTGRQDLTDGANNLATYTSAYGDIQGFATAQSALPGGTVSLKVQSPTKYAVEVARLGYYGGQGSRLMSWTMNTSTGTYPATYGSTLPACVSDKPTGLVDCGNWATTVQIQVPSTAVSGLYIVSLEQWDSTDALIGYMPVPVIVREPDNAAHHSDIVVQTSDETWQAYNTFGGQDVYVGNGPAPDGRAYRVSYNRPLPDIGQNGVFGSEFALLYWLEENGYDVSYISGIDATNDPASVSNHKVFISSGHDEYWNQAQWNNVMAARHAGQNQFFMSGNEVFWRTRFENSIDGTNTPNRTLTTYKMTKLYDSTPVNGIPDPSGQWTGTWMDAHGLGTGAAPEDQMTGTLFSVNANQYSPMTFSAAYAKMRLWRNTSVAGLLSGSTSTPYGLLGYEWDSDYADSTRPPGMIDLSSTTLNVDQLRLDYGNSYGNGQATHSLVEFRDQTSHSLIFGTATVQWSWGLSNLHVDNTGVANPPNPPNQSTTESRDVKQATMNVLADMGVQPSTPTTGLVTGSALPAGTPGPTTLVTAPASGTTVQVLKPISMTGTATPAAGTVVARVEVSTDGGTTWNKAATTPTVAGAVSWSYAWTPTSTGSVAVQVRAEDDNADIGAVQTLNLTVGPQICPCVIFPSTAAPAQADSGDGASVEVGTKFRTSTAGKVTGVRFYQSTANTGSHVASLWTSTGQLLASSPASTAVSSTPGWQTLNFTTPPMIKANTTYIVSYHAPVGHYAADAGYFTSKGAGQTPIQALKTGTDGANGVYAYGGSTVFPNNSYNDTNYWVDPVFDNTGVPTTPPTVTSTSPSSSMAATSPTTTVSANFSYAIDMSAVTFTVKDGSGTAVPGSLSYTSATNTVVFTPDSPLALSTTYTASIQASDINGNAMTAPSTWNFTTAATMPAPSCPCALWAGTTVPGTVDSGDGNGVELGVKFSSSLDGNVTGVRFYKSAANTGTHTGTLWSSTGQQLAAGTFTGESASGWQTLTFATPVAVTAGTQYVVSYHAPSGHYSVDAGYFTNAHNYYPLSAPANSTSVNALYSYGASTAFPTDTYNASNYWVSPVFQNTAAGAAATSSAASSAAIVNGAQLRATTAKPTTGTAKAATARKLDPVMDPTHPITTVLPAIAQPATVRMTVQTVGATPGQEWQPGTSMPGYVTFEPKTHTVAFHPNGGLPRNASYRVTVTANGPNNSALPELTWLIAPTPISGNGPNIPGLGTPVGVAPGYVPGPATGGKNTRPAGR</sequence>
<feature type="chain" id="PRO_5045788093" description="Ig-like domain-containing protein" evidence="2">
    <location>
        <begin position="38"/>
        <end position="1283"/>
    </location>
</feature>
<dbReference type="InterPro" id="IPR014755">
    <property type="entry name" value="Cu-Rt/internalin_Ig-like"/>
</dbReference>
<dbReference type="EMBL" id="BAAAQN010000010">
    <property type="protein sequence ID" value="GAA2025109.1"/>
    <property type="molecule type" value="Genomic_DNA"/>
</dbReference>
<feature type="domain" description="SbsA Ig-like" evidence="3">
    <location>
        <begin position="840"/>
        <end position="939"/>
    </location>
</feature>
<evidence type="ECO:0000256" key="1">
    <source>
        <dbReference type="ARBA" id="ARBA00022729"/>
    </source>
</evidence>
<evidence type="ECO:0000259" key="5">
    <source>
        <dbReference type="Pfam" id="PF20254"/>
    </source>
</evidence>
<dbReference type="InterPro" id="IPR046540">
    <property type="entry name" value="DMFA2_C"/>
</dbReference>
<comment type="caution">
    <text evidence="6">The sequence shown here is derived from an EMBL/GenBank/DDBJ whole genome shotgun (WGS) entry which is preliminary data.</text>
</comment>
<reference evidence="6 7" key="1">
    <citation type="journal article" date="2019" name="Int. J. Syst. Evol. Microbiol.">
        <title>The Global Catalogue of Microorganisms (GCM) 10K type strain sequencing project: providing services to taxonomists for standard genome sequencing and annotation.</title>
        <authorList>
            <consortium name="The Broad Institute Genomics Platform"/>
            <consortium name="The Broad Institute Genome Sequencing Center for Infectious Disease"/>
            <person name="Wu L."/>
            <person name="Ma J."/>
        </authorList>
    </citation>
    <scope>NUCLEOTIDE SEQUENCE [LARGE SCALE GENOMIC DNA]</scope>
    <source>
        <strain evidence="6 7">JCM 16014</strain>
    </source>
</reference>
<dbReference type="InterPro" id="IPR025141">
    <property type="entry name" value="DUF4082"/>
</dbReference>
<evidence type="ECO:0008006" key="8">
    <source>
        <dbReference type="Google" id="ProtNLM"/>
    </source>
</evidence>
<protein>
    <recommendedName>
        <fullName evidence="8">Ig-like domain-containing protein</fullName>
    </recommendedName>
</protein>
<dbReference type="Pfam" id="PF20254">
    <property type="entry name" value="DMFA2_C"/>
    <property type="match status" value="1"/>
</dbReference>
<evidence type="ECO:0000313" key="7">
    <source>
        <dbReference type="Proteomes" id="UP001500751"/>
    </source>
</evidence>
<keyword evidence="7" id="KW-1185">Reference proteome</keyword>
<feature type="domain" description="N,N-dimethylformamidase beta subunit-like C-terminal" evidence="5">
    <location>
        <begin position="100"/>
        <end position="511"/>
    </location>
</feature>
<accession>A0ABN2U0I3</accession>
<gene>
    <name evidence="6" type="ORF">GCM10009839_23900</name>
</gene>
<proteinExistence type="predicted"/>
<dbReference type="InterPro" id="IPR032812">
    <property type="entry name" value="SbsA_Ig"/>
</dbReference>
<dbReference type="SUPFAM" id="SSF81296">
    <property type="entry name" value="E set domains"/>
    <property type="match status" value="1"/>
</dbReference>
<dbReference type="Gene3D" id="2.60.40.1220">
    <property type="match status" value="1"/>
</dbReference>
<feature type="signal peptide" evidence="2">
    <location>
        <begin position="1"/>
        <end position="37"/>
    </location>
</feature>